<sequence length="164" mass="18415">MFDNDKVQPLCSEEAQNSWSLVAVTLTANVVALLNIAKDNVKGLLMACEGKKNQKTFLNGWVIQQTSNKDGSLDYSHENVLAVNTIYILACFTNLPCVITMKCHHDAIEKRQGSIRTAARILGKSKMILNILKERQLPNNLDMDSMVYLDKWHALLKSQILQVV</sequence>
<dbReference type="PANTHER" id="PTHR35307:SF9">
    <property type="entry name" value="TRANSMEMBRANE PROTEIN"/>
    <property type="match status" value="1"/>
</dbReference>
<dbReference type="OrthoDB" id="1915303at2759"/>
<comment type="caution">
    <text evidence="2">The sequence shown here is derived from an EMBL/GenBank/DDBJ whole genome shotgun (WGS) entry which is preliminary data.</text>
</comment>
<reference evidence="2 3" key="1">
    <citation type="journal article" date="2018" name="Mol. Plant">
        <title>The genome of Artemisia annua provides insight into the evolution of Asteraceae family and artemisinin biosynthesis.</title>
        <authorList>
            <person name="Shen Q."/>
            <person name="Zhang L."/>
            <person name="Liao Z."/>
            <person name="Wang S."/>
            <person name="Yan T."/>
            <person name="Shi P."/>
            <person name="Liu M."/>
            <person name="Fu X."/>
            <person name="Pan Q."/>
            <person name="Wang Y."/>
            <person name="Lv Z."/>
            <person name="Lu X."/>
            <person name="Zhang F."/>
            <person name="Jiang W."/>
            <person name="Ma Y."/>
            <person name="Chen M."/>
            <person name="Hao X."/>
            <person name="Li L."/>
            <person name="Tang Y."/>
            <person name="Lv G."/>
            <person name="Zhou Y."/>
            <person name="Sun X."/>
            <person name="Brodelius P.E."/>
            <person name="Rose J.K.C."/>
            <person name="Tang K."/>
        </authorList>
    </citation>
    <scope>NUCLEOTIDE SEQUENCE [LARGE SCALE GENOMIC DNA]</scope>
    <source>
        <strain evidence="3">cv. Huhao1</strain>
        <tissue evidence="2">Leaf</tissue>
    </source>
</reference>
<feature type="transmembrane region" description="Helical" evidence="1">
    <location>
        <begin position="20"/>
        <end position="37"/>
    </location>
</feature>
<evidence type="ECO:0000256" key="1">
    <source>
        <dbReference type="SAM" id="Phobius"/>
    </source>
</evidence>
<dbReference type="EMBL" id="PKPP01013857">
    <property type="protein sequence ID" value="PWA40350.1"/>
    <property type="molecule type" value="Genomic_DNA"/>
</dbReference>
<keyword evidence="3" id="KW-1185">Reference proteome</keyword>
<evidence type="ECO:0000313" key="2">
    <source>
        <dbReference type="EMBL" id="PWA40350.1"/>
    </source>
</evidence>
<keyword evidence="1" id="KW-0472">Membrane</keyword>
<dbReference type="Proteomes" id="UP000245207">
    <property type="component" value="Unassembled WGS sequence"/>
</dbReference>
<evidence type="ECO:0000313" key="3">
    <source>
        <dbReference type="Proteomes" id="UP000245207"/>
    </source>
</evidence>
<gene>
    <name evidence="2" type="ORF">CTI12_AA563350</name>
</gene>
<name>A0A2U1KUC3_ARTAN</name>
<dbReference type="AlphaFoldDB" id="A0A2U1KUC3"/>
<protein>
    <submittedName>
        <fullName evidence="2">Uncharacterized protein</fullName>
    </submittedName>
</protein>
<keyword evidence="1" id="KW-0812">Transmembrane</keyword>
<accession>A0A2U1KUC3</accession>
<dbReference type="PANTHER" id="PTHR35307">
    <property type="entry name" value="PROTEIN, PUTATIVE-RELATED"/>
    <property type="match status" value="1"/>
</dbReference>
<proteinExistence type="predicted"/>
<keyword evidence="1" id="KW-1133">Transmembrane helix</keyword>
<organism evidence="2 3">
    <name type="scientific">Artemisia annua</name>
    <name type="common">Sweet wormwood</name>
    <dbReference type="NCBI Taxonomy" id="35608"/>
    <lineage>
        <taxon>Eukaryota</taxon>
        <taxon>Viridiplantae</taxon>
        <taxon>Streptophyta</taxon>
        <taxon>Embryophyta</taxon>
        <taxon>Tracheophyta</taxon>
        <taxon>Spermatophyta</taxon>
        <taxon>Magnoliopsida</taxon>
        <taxon>eudicotyledons</taxon>
        <taxon>Gunneridae</taxon>
        <taxon>Pentapetalae</taxon>
        <taxon>asterids</taxon>
        <taxon>campanulids</taxon>
        <taxon>Asterales</taxon>
        <taxon>Asteraceae</taxon>
        <taxon>Asteroideae</taxon>
        <taxon>Anthemideae</taxon>
        <taxon>Artemisiinae</taxon>
        <taxon>Artemisia</taxon>
    </lineage>
</organism>